<evidence type="ECO:0000313" key="6">
    <source>
        <dbReference type="EMBL" id="MBR0657444.1"/>
    </source>
</evidence>
<evidence type="ECO:0000313" key="7">
    <source>
        <dbReference type="Proteomes" id="UP001196068"/>
    </source>
</evidence>
<dbReference type="InterPro" id="IPR050248">
    <property type="entry name" value="Polysacc_deacetylase_ArnD"/>
</dbReference>
<comment type="similarity">
    <text evidence="2">Belongs to the polysaccharide deacetylase family.</text>
</comment>
<evidence type="ECO:0000256" key="1">
    <source>
        <dbReference type="ARBA" id="ARBA00003236"/>
    </source>
</evidence>
<accession>A0AAF1K6H8</accession>
<feature type="domain" description="NodB homology" evidence="5">
    <location>
        <begin position="1"/>
        <end position="106"/>
    </location>
</feature>
<dbReference type="GO" id="GO:0016810">
    <property type="term" value="F:hydrolase activity, acting on carbon-nitrogen (but not peptide) bonds"/>
    <property type="evidence" value="ECO:0007669"/>
    <property type="project" value="InterPro"/>
</dbReference>
<dbReference type="Proteomes" id="UP001196068">
    <property type="component" value="Unassembled WGS sequence"/>
</dbReference>
<dbReference type="Pfam" id="PF11959">
    <property type="entry name" value="DUF3473"/>
    <property type="match status" value="1"/>
</dbReference>
<dbReference type="InterPro" id="IPR022560">
    <property type="entry name" value="DUF3473"/>
</dbReference>
<name>A0AAF1K6H8_9PROT</name>
<comment type="function">
    <text evidence="1">Is involved in generating a small heat-stable compound (Nod), an acylated oligomer of N-acetylglucosamine, that stimulates mitosis in various plant protoplasts.</text>
</comment>
<evidence type="ECO:0000256" key="3">
    <source>
        <dbReference type="ARBA" id="ARBA00020071"/>
    </source>
</evidence>
<proteinExistence type="inferred from homology"/>
<sequence length="269" mass="29105">MITFTVDVESEGPRGDAACARMTDALMALIESGGGRGTFFILGEVARRNPGLVREIAARGHEVASHGMHHRPLARSGRAALGDELIRARSVLEEIGGAPVLGFRAPLFSLDAGSAWAAGRIAAAGFAYSSSVLPAWNPLHGWPGAPRRPFLHPDGLLEIPVPLGRVGPWSIPFLGGMYMRWLPPWRMKQFSRQNADAEALWCYCHPYDIDPGSDPDVEDAGHGPVARFFLRHNRRLMAPRLAALMEGRISRPFAARLAAFRAGAAVFAA</sequence>
<dbReference type="InterPro" id="IPR002509">
    <property type="entry name" value="NODB_dom"/>
</dbReference>
<gene>
    <name evidence="6" type="ORF">GXW79_20375</name>
</gene>
<organism evidence="6 7">
    <name type="scientific">Plastoroseomonas arctica</name>
    <dbReference type="NCBI Taxonomy" id="1509237"/>
    <lineage>
        <taxon>Bacteria</taxon>
        <taxon>Pseudomonadati</taxon>
        <taxon>Pseudomonadota</taxon>
        <taxon>Alphaproteobacteria</taxon>
        <taxon>Acetobacterales</taxon>
        <taxon>Acetobacteraceae</taxon>
        <taxon>Plastoroseomonas</taxon>
    </lineage>
</organism>
<dbReference type="EMBL" id="JAAEDH010000035">
    <property type="protein sequence ID" value="MBR0657444.1"/>
    <property type="molecule type" value="Genomic_DNA"/>
</dbReference>
<dbReference type="Pfam" id="PF01522">
    <property type="entry name" value="Polysacc_deac_1"/>
    <property type="match status" value="1"/>
</dbReference>
<dbReference type="InterPro" id="IPR011330">
    <property type="entry name" value="Glyco_hydro/deAcase_b/a-brl"/>
</dbReference>
<dbReference type="GO" id="GO:0005975">
    <property type="term" value="P:carbohydrate metabolic process"/>
    <property type="evidence" value="ECO:0007669"/>
    <property type="project" value="InterPro"/>
</dbReference>
<dbReference type="PROSITE" id="PS51677">
    <property type="entry name" value="NODB"/>
    <property type="match status" value="1"/>
</dbReference>
<dbReference type="AlphaFoldDB" id="A0AAF1K6H8"/>
<keyword evidence="7" id="KW-1185">Reference proteome</keyword>
<comment type="caution">
    <text evidence="6">The sequence shown here is derived from an EMBL/GenBank/DDBJ whole genome shotgun (WGS) entry which is preliminary data.</text>
</comment>
<dbReference type="PANTHER" id="PTHR10587">
    <property type="entry name" value="GLYCOSYL TRANSFERASE-RELATED"/>
    <property type="match status" value="1"/>
</dbReference>
<evidence type="ECO:0000259" key="5">
    <source>
        <dbReference type="PROSITE" id="PS51677"/>
    </source>
</evidence>
<reference evidence="6" key="2">
    <citation type="journal article" date="2021" name="Syst. Appl. Microbiol.">
        <title>Roseomonas hellenica sp. nov., isolated from roots of wild-growing Alkanna tinctoria.</title>
        <authorList>
            <person name="Rat A."/>
            <person name="Naranjo H.D."/>
            <person name="Lebbe L."/>
            <person name="Cnockaert M."/>
            <person name="Krigas N."/>
            <person name="Grigoriadou K."/>
            <person name="Maloupa E."/>
            <person name="Willems A."/>
        </authorList>
    </citation>
    <scope>NUCLEOTIDE SEQUENCE</scope>
    <source>
        <strain evidence="6">LMG 28251</strain>
    </source>
</reference>
<dbReference type="SUPFAM" id="SSF88713">
    <property type="entry name" value="Glycoside hydrolase/deacetylase"/>
    <property type="match status" value="1"/>
</dbReference>
<evidence type="ECO:0000256" key="4">
    <source>
        <dbReference type="ARBA" id="ARBA00032976"/>
    </source>
</evidence>
<dbReference type="PANTHER" id="PTHR10587:SF137">
    <property type="entry name" value="4-DEOXY-4-FORMAMIDO-L-ARABINOSE-PHOSPHOUNDECAPRENOL DEFORMYLASE ARND-RELATED"/>
    <property type="match status" value="1"/>
</dbReference>
<dbReference type="Gene3D" id="3.20.20.370">
    <property type="entry name" value="Glycoside hydrolase/deacetylase"/>
    <property type="match status" value="1"/>
</dbReference>
<reference evidence="6" key="1">
    <citation type="submission" date="2020-01" db="EMBL/GenBank/DDBJ databases">
        <authorList>
            <person name="Rat A."/>
        </authorList>
    </citation>
    <scope>NUCLEOTIDE SEQUENCE</scope>
    <source>
        <strain evidence="6">LMG 28251</strain>
    </source>
</reference>
<dbReference type="RefSeq" id="WP_211876305.1">
    <property type="nucleotide sequence ID" value="NZ_JAAEDH010000035.1"/>
</dbReference>
<protein>
    <recommendedName>
        <fullName evidence="3">Chitooligosaccharide deacetylase</fullName>
    </recommendedName>
    <alternativeName>
        <fullName evidence="4">Nodulation protein B</fullName>
    </alternativeName>
</protein>
<evidence type="ECO:0000256" key="2">
    <source>
        <dbReference type="ARBA" id="ARBA00010973"/>
    </source>
</evidence>